<dbReference type="Proteomes" id="UP000269945">
    <property type="component" value="Unassembled WGS sequence"/>
</dbReference>
<evidence type="ECO:0000313" key="2">
    <source>
        <dbReference type="Proteomes" id="UP000269945"/>
    </source>
</evidence>
<dbReference type="EMBL" id="CYRY02003063">
    <property type="protein sequence ID" value="VCW67736.1"/>
    <property type="molecule type" value="Genomic_DNA"/>
</dbReference>
<reference evidence="1 2" key="1">
    <citation type="submission" date="2018-10" db="EMBL/GenBank/DDBJ databases">
        <authorList>
            <person name="Ekblom R."/>
            <person name="Jareborg N."/>
        </authorList>
    </citation>
    <scope>NUCLEOTIDE SEQUENCE [LARGE SCALE GENOMIC DNA]</scope>
    <source>
        <tissue evidence="1">Muscle</tissue>
    </source>
</reference>
<gene>
    <name evidence="1" type="ORF">BN2614_LOCUS1</name>
</gene>
<evidence type="ECO:0000313" key="1">
    <source>
        <dbReference type="EMBL" id="VCW67736.1"/>
    </source>
</evidence>
<accession>A0A9X9LGM3</accession>
<sequence length="24" mass="2570">MLVACITMGSTSTKITQVTLERSV</sequence>
<comment type="caution">
    <text evidence="1">The sequence shown here is derived from an EMBL/GenBank/DDBJ whole genome shotgun (WGS) entry which is preliminary data.</text>
</comment>
<keyword evidence="2" id="KW-1185">Reference proteome</keyword>
<proteinExistence type="predicted"/>
<protein>
    <submittedName>
        <fullName evidence="1">Uncharacterized protein</fullName>
    </submittedName>
</protein>
<name>A0A9X9LGM3_GULGU</name>
<dbReference type="AlphaFoldDB" id="A0A9X9LGM3"/>
<organism evidence="1 2">
    <name type="scientific">Gulo gulo</name>
    <name type="common">Wolverine</name>
    <name type="synonym">Gluton</name>
    <dbReference type="NCBI Taxonomy" id="48420"/>
    <lineage>
        <taxon>Eukaryota</taxon>
        <taxon>Metazoa</taxon>
        <taxon>Chordata</taxon>
        <taxon>Craniata</taxon>
        <taxon>Vertebrata</taxon>
        <taxon>Euteleostomi</taxon>
        <taxon>Mammalia</taxon>
        <taxon>Eutheria</taxon>
        <taxon>Laurasiatheria</taxon>
        <taxon>Carnivora</taxon>
        <taxon>Caniformia</taxon>
        <taxon>Musteloidea</taxon>
        <taxon>Mustelidae</taxon>
        <taxon>Guloninae</taxon>
        <taxon>Gulo</taxon>
    </lineage>
</organism>